<keyword evidence="3" id="KW-1185">Reference proteome</keyword>
<protein>
    <submittedName>
        <fullName evidence="2">Uncharacterized protein</fullName>
    </submittedName>
</protein>
<gene>
    <name evidence="2" type="ORF">ACFPWV_03180</name>
</gene>
<evidence type="ECO:0000313" key="3">
    <source>
        <dbReference type="Proteomes" id="UP001596035"/>
    </source>
</evidence>
<evidence type="ECO:0000313" key="2">
    <source>
        <dbReference type="EMBL" id="MFC5238928.1"/>
    </source>
</evidence>
<feature type="compositionally biased region" description="Low complexity" evidence="1">
    <location>
        <begin position="50"/>
        <end position="59"/>
    </location>
</feature>
<feature type="region of interest" description="Disordered" evidence="1">
    <location>
        <begin position="50"/>
        <end position="78"/>
    </location>
</feature>
<accession>A0ABW0DJH0</accession>
<comment type="caution">
    <text evidence="2">The sequence shown here is derived from an EMBL/GenBank/DDBJ whole genome shotgun (WGS) entry which is preliminary data.</text>
</comment>
<feature type="compositionally biased region" description="Basic and acidic residues" evidence="1">
    <location>
        <begin position="60"/>
        <end position="72"/>
    </location>
</feature>
<dbReference type="EMBL" id="JBHSKN010000003">
    <property type="protein sequence ID" value="MFC5238928.1"/>
    <property type="molecule type" value="Genomic_DNA"/>
</dbReference>
<evidence type="ECO:0000256" key="1">
    <source>
        <dbReference type="SAM" id="MobiDB-lite"/>
    </source>
</evidence>
<proteinExistence type="predicted"/>
<dbReference type="Proteomes" id="UP001596035">
    <property type="component" value="Unassembled WGS sequence"/>
</dbReference>
<sequence>MAPVTPHPAGRSGAGAVHLDAGLPAAVPARTLGIGIRIGITATVVRRRAATGGRAAHAADVSRHDAPRRPIHEPGATP</sequence>
<dbReference type="RefSeq" id="WP_344565474.1">
    <property type="nucleotide sequence ID" value="NZ_BAAATG010000039.1"/>
</dbReference>
<reference evidence="3" key="1">
    <citation type="journal article" date="2019" name="Int. J. Syst. Evol. Microbiol.">
        <title>The Global Catalogue of Microorganisms (GCM) 10K type strain sequencing project: providing services to taxonomists for standard genome sequencing and annotation.</title>
        <authorList>
            <consortium name="The Broad Institute Genomics Platform"/>
            <consortium name="The Broad Institute Genome Sequencing Center for Infectious Disease"/>
            <person name="Wu L."/>
            <person name="Ma J."/>
        </authorList>
    </citation>
    <scope>NUCLEOTIDE SEQUENCE [LARGE SCALE GENOMIC DNA]</scope>
    <source>
        <strain evidence="3">CGMCC 4.7131</strain>
    </source>
</reference>
<organism evidence="2 3">
    <name type="scientific">Streptomyces atrovirens</name>
    <dbReference type="NCBI Taxonomy" id="285556"/>
    <lineage>
        <taxon>Bacteria</taxon>
        <taxon>Bacillati</taxon>
        <taxon>Actinomycetota</taxon>
        <taxon>Actinomycetes</taxon>
        <taxon>Kitasatosporales</taxon>
        <taxon>Streptomycetaceae</taxon>
        <taxon>Streptomyces</taxon>
    </lineage>
</organism>
<name>A0ABW0DJH0_9ACTN</name>